<protein>
    <submittedName>
        <fullName evidence="1">Uncharacterized protein</fullName>
    </submittedName>
</protein>
<feature type="non-terminal residue" evidence="1">
    <location>
        <position position="1"/>
    </location>
</feature>
<sequence length="291" mass="32551">LVECFLEKSAPTARQAECLMVAKVSQYLAKFTADTCTNAPVTMKQGLELWQKLSKAMDSTDKLIPMSMLADYPLTQSVQTAVNRLGALLRKGLQTSLHDQIKEHGDRKAIEIFTKDYSAPFPSKFGDTIHTIEACALWTPKTLKIDDILFKEVNGPGLQVYLPLYLKVTALDLDTLETMLPEKHHQAVTFTKSFHTLLKQLQDTVEDDLGTSNKTLQNFRPCIQAIEAWDIASVDWLVNPATEQKKAEITDSTSALQEYRETLGQQIGFFKAVQSTKGNMGDPDAWGGHKW</sequence>
<name>A0ABP0HN48_9DINO</name>
<dbReference type="EMBL" id="CAXAMN010000969">
    <property type="protein sequence ID" value="CAK8991617.1"/>
    <property type="molecule type" value="Genomic_DNA"/>
</dbReference>
<evidence type="ECO:0000313" key="2">
    <source>
        <dbReference type="Proteomes" id="UP001642484"/>
    </source>
</evidence>
<dbReference type="Proteomes" id="UP001642484">
    <property type="component" value="Unassembled WGS sequence"/>
</dbReference>
<gene>
    <name evidence="1" type="ORF">CCMP2556_LOCUS2521</name>
</gene>
<proteinExistence type="predicted"/>
<keyword evidence="2" id="KW-1185">Reference proteome</keyword>
<evidence type="ECO:0000313" key="1">
    <source>
        <dbReference type="EMBL" id="CAK8991617.1"/>
    </source>
</evidence>
<reference evidence="1 2" key="1">
    <citation type="submission" date="2024-02" db="EMBL/GenBank/DDBJ databases">
        <authorList>
            <person name="Chen Y."/>
            <person name="Shah S."/>
            <person name="Dougan E. K."/>
            <person name="Thang M."/>
            <person name="Chan C."/>
        </authorList>
    </citation>
    <scope>NUCLEOTIDE SEQUENCE [LARGE SCALE GENOMIC DNA]</scope>
</reference>
<comment type="caution">
    <text evidence="1">The sequence shown here is derived from an EMBL/GenBank/DDBJ whole genome shotgun (WGS) entry which is preliminary data.</text>
</comment>
<accession>A0ABP0HN48</accession>
<feature type="non-terminal residue" evidence="1">
    <location>
        <position position="291"/>
    </location>
</feature>
<organism evidence="1 2">
    <name type="scientific">Durusdinium trenchii</name>
    <dbReference type="NCBI Taxonomy" id="1381693"/>
    <lineage>
        <taxon>Eukaryota</taxon>
        <taxon>Sar</taxon>
        <taxon>Alveolata</taxon>
        <taxon>Dinophyceae</taxon>
        <taxon>Suessiales</taxon>
        <taxon>Symbiodiniaceae</taxon>
        <taxon>Durusdinium</taxon>
    </lineage>
</organism>